<dbReference type="OrthoDB" id="4719599at2"/>
<protein>
    <submittedName>
        <fullName evidence="1">Uncharacterized protein</fullName>
    </submittedName>
</protein>
<organism evidence="1 2">
    <name type="scientific">Mycolicibacterium rhodesiae (strain NBB3)</name>
    <name type="common">Mycobacterium rhodesiae</name>
    <dbReference type="NCBI Taxonomy" id="710685"/>
    <lineage>
        <taxon>Bacteria</taxon>
        <taxon>Bacillati</taxon>
        <taxon>Actinomycetota</taxon>
        <taxon>Actinomycetes</taxon>
        <taxon>Mycobacteriales</taxon>
        <taxon>Mycobacteriaceae</taxon>
        <taxon>Mycolicibacterium</taxon>
    </lineage>
</organism>
<dbReference type="PATRIC" id="fig|710685.3.peg.3467"/>
<dbReference type="eggNOG" id="ENOG5031JPD">
    <property type="taxonomic scope" value="Bacteria"/>
</dbReference>
<dbReference type="Proteomes" id="UP000005442">
    <property type="component" value="Chromosome"/>
</dbReference>
<sequence>MQVVAFAPSLGAVNNDGGGVDVRGFPMTSCHVDSFPAQIAISIVLAVYTQGGTDYDPERFIIARSAQGETVGELQCRWHWPDHPGSPVKFRVFAHQLPLRLPSAGLYTIGFHESRHEIETPHQFPMPVFKTDPFRAPSAQ</sequence>
<dbReference type="KEGG" id="mrh:MycrhN_3461"/>
<accession>G8RS24</accession>
<proteinExistence type="predicted"/>
<gene>
    <name evidence="1" type="ordered locus">MycrhN_3461</name>
</gene>
<name>G8RS24_MYCRN</name>
<dbReference type="RefSeq" id="WP_014211737.1">
    <property type="nucleotide sequence ID" value="NC_016604.1"/>
</dbReference>
<keyword evidence="2" id="KW-1185">Reference proteome</keyword>
<dbReference type="STRING" id="710685.MycrhN_3461"/>
<dbReference type="EMBL" id="CP003169">
    <property type="protein sequence ID" value="AEV73981.1"/>
    <property type="molecule type" value="Genomic_DNA"/>
</dbReference>
<dbReference type="HOGENOM" id="CLU_1832961_0_0_11"/>
<evidence type="ECO:0000313" key="1">
    <source>
        <dbReference type="EMBL" id="AEV73981.1"/>
    </source>
</evidence>
<reference evidence="1 2" key="1">
    <citation type="submission" date="2011-12" db="EMBL/GenBank/DDBJ databases">
        <title>Complete sequence of Mycobacterium rhodesiae NBB3.</title>
        <authorList>
            <consortium name="US DOE Joint Genome Institute"/>
            <person name="Lucas S."/>
            <person name="Han J."/>
            <person name="Lapidus A."/>
            <person name="Cheng J.-F."/>
            <person name="Goodwin L."/>
            <person name="Pitluck S."/>
            <person name="Peters L."/>
            <person name="Mikhailova N."/>
            <person name="Gu W."/>
            <person name="Detter J.C."/>
            <person name="Han C."/>
            <person name="Tapia R."/>
            <person name="Land M."/>
            <person name="Hauser L."/>
            <person name="Kyrpides N."/>
            <person name="Ivanova N."/>
            <person name="Pagani I."/>
            <person name="Mattes T."/>
            <person name="Holmes A."/>
            <person name="Rutledge P."/>
            <person name="Paulsen I."/>
            <person name="Coleman N."/>
            <person name="Woyke T."/>
        </authorList>
    </citation>
    <scope>NUCLEOTIDE SEQUENCE [LARGE SCALE GENOMIC DNA]</scope>
    <source>
        <strain evidence="1 2">NBB3</strain>
    </source>
</reference>
<evidence type="ECO:0000313" key="2">
    <source>
        <dbReference type="Proteomes" id="UP000005442"/>
    </source>
</evidence>
<dbReference type="AlphaFoldDB" id="G8RS24"/>